<reference evidence="2 3" key="1">
    <citation type="submission" date="2017-05" db="EMBL/GenBank/DDBJ databases">
        <authorList>
            <person name="Varghese N."/>
            <person name="Submissions S."/>
        </authorList>
    </citation>
    <scope>NUCLEOTIDE SEQUENCE [LARGE SCALE GENOMIC DNA]</scope>
    <source>
        <strain evidence="2 3">DSM 16304</strain>
    </source>
</reference>
<dbReference type="Gene3D" id="3.10.450.100">
    <property type="entry name" value="NTF2-like, domain 1"/>
    <property type="match status" value="1"/>
</dbReference>
<dbReference type="AlphaFoldDB" id="A0A521DSY8"/>
<dbReference type="RefSeq" id="WP_142936113.1">
    <property type="nucleotide sequence ID" value="NZ_FXTM01000025.1"/>
</dbReference>
<proteinExistence type="predicted"/>
<dbReference type="OrthoDB" id="142078at2"/>
<dbReference type="EMBL" id="FXTM01000025">
    <property type="protein sequence ID" value="SMO74827.1"/>
    <property type="molecule type" value="Genomic_DNA"/>
</dbReference>
<keyword evidence="1" id="KW-0812">Transmembrane</keyword>
<dbReference type="InterPro" id="IPR032710">
    <property type="entry name" value="NTF2-like_dom_sf"/>
</dbReference>
<keyword evidence="1" id="KW-0472">Membrane</keyword>
<keyword evidence="3" id="KW-1185">Reference proteome</keyword>
<dbReference type="SUPFAM" id="SSF54427">
    <property type="entry name" value="NTF2-like"/>
    <property type="match status" value="1"/>
</dbReference>
<evidence type="ECO:0000256" key="1">
    <source>
        <dbReference type="SAM" id="Phobius"/>
    </source>
</evidence>
<organism evidence="2 3">
    <name type="scientific">Balnearium lithotrophicum</name>
    <dbReference type="NCBI Taxonomy" id="223788"/>
    <lineage>
        <taxon>Bacteria</taxon>
        <taxon>Pseudomonadati</taxon>
        <taxon>Aquificota</taxon>
        <taxon>Aquificia</taxon>
        <taxon>Desulfurobacteriales</taxon>
        <taxon>Desulfurobacteriaceae</taxon>
        <taxon>Balnearium</taxon>
    </lineage>
</organism>
<feature type="transmembrane region" description="Helical" evidence="1">
    <location>
        <begin position="6"/>
        <end position="25"/>
    </location>
</feature>
<evidence type="ECO:0000313" key="3">
    <source>
        <dbReference type="Proteomes" id="UP000317315"/>
    </source>
</evidence>
<protein>
    <submittedName>
        <fullName evidence="2">Uncharacterized protein</fullName>
    </submittedName>
</protein>
<feature type="transmembrane region" description="Helical" evidence="1">
    <location>
        <begin position="32"/>
        <end position="50"/>
    </location>
</feature>
<gene>
    <name evidence="2" type="ORF">SAMN06269117_12519</name>
</gene>
<evidence type="ECO:0000313" key="2">
    <source>
        <dbReference type="EMBL" id="SMO74827.1"/>
    </source>
</evidence>
<accession>A0A521DSY8</accession>
<name>A0A521DSY8_9BACT</name>
<dbReference type="Proteomes" id="UP000317315">
    <property type="component" value="Unassembled WGS sequence"/>
</dbReference>
<sequence length="214" mass="24417">MRDLIANVFIFIFLISLSYFVYALIKRKPAKKAGILTLISFTLAGVIAPPQTKELQNQNTIKSSKAQKKETKVISNKTAKSIERYPFPSFSGNWSQATKTLIAFLEAWKEKDWDRMYNLCQETWKKDNPNGREFLKNNYGIYQLLGAEILKEIPQPQNLSESFYDVKVRLYLKDISGEISSVKRSFRLICESGPYQPAPPGIGKWGVNPLSGLR</sequence>
<keyword evidence="1" id="KW-1133">Transmembrane helix</keyword>